<reference evidence="3 4" key="1">
    <citation type="submission" date="2020-08" db="EMBL/GenBank/DDBJ databases">
        <title>Genomic Encyclopedia of Type Strains, Phase IV (KMG-IV): sequencing the most valuable type-strain genomes for metagenomic binning, comparative biology and taxonomic classification.</title>
        <authorList>
            <person name="Goeker M."/>
        </authorList>
    </citation>
    <scope>NUCLEOTIDE SEQUENCE [LARGE SCALE GENOMIC DNA]</scope>
    <source>
        <strain evidence="3 4">DSM 100039</strain>
    </source>
</reference>
<organism evidence="3 4">
    <name type="scientific">Mesorhizobium sangaii</name>
    <dbReference type="NCBI Taxonomy" id="505389"/>
    <lineage>
        <taxon>Bacteria</taxon>
        <taxon>Pseudomonadati</taxon>
        <taxon>Pseudomonadota</taxon>
        <taxon>Alphaproteobacteria</taxon>
        <taxon>Hyphomicrobiales</taxon>
        <taxon>Phyllobacteriaceae</taxon>
        <taxon>Mesorhizobium</taxon>
    </lineage>
</organism>
<evidence type="ECO:0000259" key="2">
    <source>
        <dbReference type="Pfam" id="PF01757"/>
    </source>
</evidence>
<dbReference type="Pfam" id="PF01757">
    <property type="entry name" value="Acyl_transf_3"/>
    <property type="match status" value="1"/>
</dbReference>
<keyword evidence="1" id="KW-0472">Membrane</keyword>
<feature type="transmembrane region" description="Helical" evidence="1">
    <location>
        <begin position="160"/>
        <end position="178"/>
    </location>
</feature>
<keyword evidence="1" id="KW-0812">Transmembrane</keyword>
<feature type="domain" description="Acyltransferase 3" evidence="2">
    <location>
        <begin position="9"/>
        <end position="323"/>
    </location>
</feature>
<feature type="transmembrane region" description="Helical" evidence="1">
    <location>
        <begin position="89"/>
        <end position="110"/>
    </location>
</feature>
<comment type="caution">
    <text evidence="3">The sequence shown here is derived from an EMBL/GenBank/DDBJ whole genome shotgun (WGS) entry which is preliminary data.</text>
</comment>
<feature type="transmembrane region" description="Helical" evidence="1">
    <location>
        <begin position="47"/>
        <end position="68"/>
    </location>
</feature>
<dbReference type="InterPro" id="IPR050879">
    <property type="entry name" value="Acyltransferase_3"/>
</dbReference>
<dbReference type="GO" id="GO:0000271">
    <property type="term" value="P:polysaccharide biosynthetic process"/>
    <property type="evidence" value="ECO:0007669"/>
    <property type="project" value="TreeGrafter"/>
</dbReference>
<evidence type="ECO:0000256" key="1">
    <source>
        <dbReference type="SAM" id="Phobius"/>
    </source>
</evidence>
<name>A0A841PCU9_9HYPH</name>
<dbReference type="PANTHER" id="PTHR23028">
    <property type="entry name" value="ACETYLTRANSFERASE"/>
    <property type="match status" value="1"/>
</dbReference>
<protein>
    <submittedName>
        <fullName evidence="3">Peptidoglycan/LPS O-acetylase OafA/YrhL</fullName>
    </submittedName>
</protein>
<evidence type="ECO:0000313" key="4">
    <source>
        <dbReference type="Proteomes" id="UP000556329"/>
    </source>
</evidence>
<dbReference type="EMBL" id="JACHEF010000001">
    <property type="protein sequence ID" value="MBB6408680.1"/>
    <property type="molecule type" value="Genomic_DNA"/>
</dbReference>
<gene>
    <name evidence="3" type="ORF">HNQ71_001324</name>
</gene>
<proteinExistence type="predicted"/>
<feature type="transmembrane region" description="Helical" evidence="1">
    <location>
        <begin position="212"/>
        <end position="232"/>
    </location>
</feature>
<dbReference type="InterPro" id="IPR002656">
    <property type="entry name" value="Acyl_transf_3_dom"/>
</dbReference>
<evidence type="ECO:0000313" key="3">
    <source>
        <dbReference type="EMBL" id="MBB6408680.1"/>
    </source>
</evidence>
<feature type="transmembrane region" description="Helical" evidence="1">
    <location>
        <begin position="269"/>
        <end position="294"/>
    </location>
</feature>
<sequence>MDQQDRELYGLQILRAIAASGVVIRHTLDMSDGSEAGRFSPAWMTTFGAAGVDLFFVISGFIMVYVSFPPGRAAETPGRFMIKRARRIFPLYWICSAGILAISLVGFLKHKNIGEFSIFNSIFLLPGDKLIFVAWTLSYEMYFYVAFAICLIFGKLIQTSISTVLLMICGIVLGRWIQDSSFSEFISSPIVLEFCFGIAIALLFISRSKWEYPPALGALGFFLIIISPVFVSHPGDTAILRVIAWGLPATLIVGAFLKTKRPRSKAGRGVILLGDASYAIYLTHIFVMLGYGWLIKATFVGGVSQISFAPMIICLCLIVGVLTHLFVEKPILELLRKVTILQRRPPPLEAGSLPR</sequence>
<feature type="transmembrane region" description="Helical" evidence="1">
    <location>
        <begin position="306"/>
        <end position="327"/>
    </location>
</feature>
<feature type="transmembrane region" description="Helical" evidence="1">
    <location>
        <begin position="184"/>
        <end position="205"/>
    </location>
</feature>
<dbReference type="GO" id="GO:0016020">
    <property type="term" value="C:membrane"/>
    <property type="evidence" value="ECO:0007669"/>
    <property type="project" value="TreeGrafter"/>
</dbReference>
<feature type="transmembrane region" description="Helical" evidence="1">
    <location>
        <begin position="130"/>
        <end position="153"/>
    </location>
</feature>
<feature type="transmembrane region" description="Helical" evidence="1">
    <location>
        <begin position="238"/>
        <end position="257"/>
    </location>
</feature>
<dbReference type="AlphaFoldDB" id="A0A841PCU9"/>
<keyword evidence="4" id="KW-1185">Reference proteome</keyword>
<dbReference type="Proteomes" id="UP000556329">
    <property type="component" value="Unassembled WGS sequence"/>
</dbReference>
<dbReference type="PANTHER" id="PTHR23028:SF131">
    <property type="entry name" value="BLR2367 PROTEIN"/>
    <property type="match status" value="1"/>
</dbReference>
<keyword evidence="1" id="KW-1133">Transmembrane helix</keyword>
<accession>A0A841PCU9</accession>
<dbReference type="GO" id="GO:0016747">
    <property type="term" value="F:acyltransferase activity, transferring groups other than amino-acyl groups"/>
    <property type="evidence" value="ECO:0007669"/>
    <property type="project" value="InterPro"/>
</dbReference>
<dbReference type="RefSeq" id="WP_184871712.1">
    <property type="nucleotide sequence ID" value="NZ_JACHEF010000001.1"/>
</dbReference>